<dbReference type="EMBL" id="LMYN01000074">
    <property type="protein sequence ID" value="KSA00798.1"/>
    <property type="molecule type" value="Genomic_DNA"/>
</dbReference>
<comment type="caution">
    <text evidence="1">The sequence shown here is derived from an EMBL/GenBank/DDBJ whole genome shotgun (WGS) entry which is preliminary data.</text>
</comment>
<dbReference type="GeneID" id="26840456"/>
<dbReference type="AlphaFoldDB" id="A0A0V1PX29"/>
<accession>A0A0V1PX29</accession>
<evidence type="ECO:0000313" key="1">
    <source>
        <dbReference type="EMBL" id="KSA00798.1"/>
    </source>
</evidence>
<gene>
    <name evidence="1" type="ORF">AC631_03447</name>
</gene>
<proteinExistence type="predicted"/>
<keyword evidence="2" id="KW-1185">Reference proteome</keyword>
<organism evidence="1 2">
    <name type="scientific">Debaryomyces fabryi</name>
    <dbReference type="NCBI Taxonomy" id="58627"/>
    <lineage>
        <taxon>Eukaryota</taxon>
        <taxon>Fungi</taxon>
        <taxon>Dikarya</taxon>
        <taxon>Ascomycota</taxon>
        <taxon>Saccharomycotina</taxon>
        <taxon>Pichiomycetes</taxon>
        <taxon>Debaryomycetaceae</taxon>
        <taxon>Debaryomyces</taxon>
    </lineage>
</organism>
<dbReference type="Proteomes" id="UP000054251">
    <property type="component" value="Unassembled WGS sequence"/>
</dbReference>
<dbReference type="RefSeq" id="XP_015466900.1">
    <property type="nucleotide sequence ID" value="XM_015612276.1"/>
</dbReference>
<reference evidence="1 2" key="1">
    <citation type="submission" date="2015-11" db="EMBL/GenBank/DDBJ databases">
        <title>The genome of Debaryomyces fabryi.</title>
        <authorList>
            <person name="Tafer H."/>
            <person name="Lopandic K."/>
        </authorList>
    </citation>
    <scope>NUCLEOTIDE SEQUENCE [LARGE SCALE GENOMIC DNA]</scope>
    <source>
        <strain evidence="1 2">CBS 789</strain>
    </source>
</reference>
<name>A0A0V1PX29_9ASCO</name>
<sequence>MSQVKNKPHKDSEMFVFAQDYGLPHDPNRMEAANVEDWNYGRGNPPNPISGVVDISLRPNNATGFVFNTFIYVMFKGVSLMYVCE</sequence>
<evidence type="ECO:0000313" key="2">
    <source>
        <dbReference type="Proteomes" id="UP000054251"/>
    </source>
</evidence>
<protein>
    <submittedName>
        <fullName evidence="1">Uncharacterized protein</fullName>
    </submittedName>
</protein>